<evidence type="ECO:0000259" key="1">
    <source>
        <dbReference type="Pfam" id="PF07727"/>
    </source>
</evidence>
<dbReference type="AlphaFoldDB" id="A0AAW2QIV2"/>
<reference evidence="2" key="2">
    <citation type="journal article" date="2024" name="Plant">
        <title>Genomic evolution and insights into agronomic trait innovations of Sesamum species.</title>
        <authorList>
            <person name="Miao H."/>
            <person name="Wang L."/>
            <person name="Qu L."/>
            <person name="Liu H."/>
            <person name="Sun Y."/>
            <person name="Le M."/>
            <person name="Wang Q."/>
            <person name="Wei S."/>
            <person name="Zheng Y."/>
            <person name="Lin W."/>
            <person name="Duan Y."/>
            <person name="Cao H."/>
            <person name="Xiong S."/>
            <person name="Wang X."/>
            <person name="Wei L."/>
            <person name="Li C."/>
            <person name="Ma Q."/>
            <person name="Ju M."/>
            <person name="Zhao R."/>
            <person name="Li G."/>
            <person name="Mu C."/>
            <person name="Tian Q."/>
            <person name="Mei H."/>
            <person name="Zhang T."/>
            <person name="Gao T."/>
            <person name="Zhang H."/>
        </authorList>
    </citation>
    <scope>NUCLEOTIDE SEQUENCE</scope>
    <source>
        <strain evidence="2">G02</strain>
    </source>
</reference>
<feature type="domain" description="Reverse transcriptase Ty1/copia-type" evidence="1">
    <location>
        <begin position="2"/>
        <end position="93"/>
    </location>
</feature>
<evidence type="ECO:0000313" key="2">
    <source>
        <dbReference type="EMBL" id="KAL0367193.1"/>
    </source>
</evidence>
<organism evidence="2">
    <name type="scientific">Sesamum radiatum</name>
    <name type="common">Black benniseed</name>
    <dbReference type="NCBI Taxonomy" id="300843"/>
    <lineage>
        <taxon>Eukaryota</taxon>
        <taxon>Viridiplantae</taxon>
        <taxon>Streptophyta</taxon>
        <taxon>Embryophyta</taxon>
        <taxon>Tracheophyta</taxon>
        <taxon>Spermatophyta</taxon>
        <taxon>Magnoliopsida</taxon>
        <taxon>eudicotyledons</taxon>
        <taxon>Gunneridae</taxon>
        <taxon>Pentapetalae</taxon>
        <taxon>asterids</taxon>
        <taxon>lamiids</taxon>
        <taxon>Lamiales</taxon>
        <taxon>Pedaliaceae</taxon>
        <taxon>Sesamum</taxon>
    </lineage>
</organism>
<dbReference type="InterPro" id="IPR013103">
    <property type="entry name" value="RVT_2"/>
</dbReference>
<gene>
    <name evidence="2" type="ORF">Sradi_3609400</name>
</gene>
<protein>
    <recommendedName>
        <fullName evidence="1">Reverse transcriptase Ty1/copia-type domain-containing protein</fullName>
    </recommendedName>
</protein>
<accession>A0AAW2QIV2</accession>
<dbReference type="EMBL" id="JACGWJ010000015">
    <property type="protein sequence ID" value="KAL0367193.1"/>
    <property type="molecule type" value="Genomic_DNA"/>
</dbReference>
<name>A0AAW2QIV2_SESRA</name>
<sequence length="121" mass="14074">MAKRYTQRLGVDFDKTYSPVAKSKSIRILLVIAAWCDYEIWQMDVKIAFLNDFVEEEIYMDQQEGFTYIGEEQKVFRLHRSIYGLKQASEVGTHILMKSYGIMISSRTSSILIYTRRSVGA</sequence>
<comment type="caution">
    <text evidence="2">The sequence shown here is derived from an EMBL/GenBank/DDBJ whole genome shotgun (WGS) entry which is preliminary data.</text>
</comment>
<reference evidence="2" key="1">
    <citation type="submission" date="2020-06" db="EMBL/GenBank/DDBJ databases">
        <authorList>
            <person name="Li T."/>
            <person name="Hu X."/>
            <person name="Zhang T."/>
            <person name="Song X."/>
            <person name="Zhang H."/>
            <person name="Dai N."/>
            <person name="Sheng W."/>
            <person name="Hou X."/>
            <person name="Wei L."/>
        </authorList>
    </citation>
    <scope>NUCLEOTIDE SEQUENCE</scope>
    <source>
        <strain evidence="2">G02</strain>
        <tissue evidence="2">Leaf</tissue>
    </source>
</reference>
<dbReference type="Pfam" id="PF07727">
    <property type="entry name" value="RVT_2"/>
    <property type="match status" value="1"/>
</dbReference>
<proteinExistence type="predicted"/>